<dbReference type="Proteomes" id="UP001476282">
    <property type="component" value="Unassembled WGS sequence"/>
</dbReference>
<comment type="caution">
    <text evidence="1">The sequence shown here is derived from an EMBL/GenBank/DDBJ whole genome shotgun (WGS) entry which is preliminary data.</text>
</comment>
<evidence type="ECO:0000313" key="1">
    <source>
        <dbReference type="EMBL" id="GAA5483079.1"/>
    </source>
</evidence>
<protein>
    <submittedName>
        <fullName evidence="1">Uncharacterized protein</fullName>
    </submittedName>
</protein>
<sequence length="36" mass="3784">MHFSLDALQLSQGVVPAPSRALLGGPGLLGSLRRLR</sequence>
<evidence type="ECO:0000313" key="2">
    <source>
        <dbReference type="Proteomes" id="UP001476282"/>
    </source>
</evidence>
<organism evidence="1 2">
    <name type="scientific">Haloferula sargassicola</name>
    <dbReference type="NCBI Taxonomy" id="490096"/>
    <lineage>
        <taxon>Bacteria</taxon>
        <taxon>Pseudomonadati</taxon>
        <taxon>Verrucomicrobiota</taxon>
        <taxon>Verrucomicrobiia</taxon>
        <taxon>Verrucomicrobiales</taxon>
        <taxon>Verrucomicrobiaceae</taxon>
        <taxon>Haloferula</taxon>
    </lineage>
</organism>
<accession>A0ABP9UUP6</accession>
<gene>
    <name evidence="1" type="ORF">Hsar01_02306</name>
</gene>
<keyword evidence="2" id="KW-1185">Reference proteome</keyword>
<name>A0ABP9UUP6_9BACT</name>
<reference evidence="1 2" key="1">
    <citation type="submission" date="2024-02" db="EMBL/GenBank/DDBJ databases">
        <title>Haloferula sargassicola NBRC 104335.</title>
        <authorList>
            <person name="Ichikawa N."/>
            <person name="Katano-Makiyama Y."/>
            <person name="Hidaka K."/>
        </authorList>
    </citation>
    <scope>NUCLEOTIDE SEQUENCE [LARGE SCALE GENOMIC DNA]</scope>
    <source>
        <strain evidence="1 2">NBRC 104335</strain>
    </source>
</reference>
<dbReference type="EMBL" id="BAABRI010000011">
    <property type="protein sequence ID" value="GAA5483079.1"/>
    <property type="molecule type" value="Genomic_DNA"/>
</dbReference>
<proteinExistence type="predicted"/>